<name>A0ABU0LXR1_9HYPH</name>
<keyword evidence="2" id="KW-1185">Reference proteome</keyword>
<evidence type="ECO:0008006" key="3">
    <source>
        <dbReference type="Google" id="ProtNLM"/>
    </source>
</evidence>
<comment type="caution">
    <text evidence="1">The sequence shown here is derived from an EMBL/GenBank/DDBJ whole genome shotgun (WGS) entry which is preliminary data.</text>
</comment>
<protein>
    <recommendedName>
        <fullName evidence="3">DUF1403 family protein</fullName>
    </recommendedName>
</protein>
<gene>
    <name evidence="1" type="ORF">QOZ99_004386</name>
</gene>
<sequence length="317" mass="32992">MNVALIPPSLTLIAVPAVPGWALPRGPVTDPVEAAFLAGAALTSLDNLVRADPPWAGAWRARLALSCAAAAARHTGRAEDEAALRDAWVLRPSDGDPGPAGRLLAAWRRLGERSPGVDVAGLQSTCALLGIGWSAGLADLPDEIDRQIGIGRPAPLAAAAILRAVDTAAPSAGLLGWWLADQVLALRLRWPLPVPLLIVESRSAAFRGAGRGGRLRSNDAGFDAAVCLAVAQGAARALRCAAEIVPRAGRLQAVAPKLRAKGAGEAIALLFEEDAVPGTLVTAKLSRWGARRLFERLETLGAVRELTGRSSFKLYGV</sequence>
<evidence type="ECO:0000313" key="2">
    <source>
        <dbReference type="Proteomes" id="UP001235094"/>
    </source>
</evidence>
<dbReference type="EMBL" id="JAUSVR010000031">
    <property type="protein sequence ID" value="MDQ0513464.1"/>
    <property type="molecule type" value="Genomic_DNA"/>
</dbReference>
<proteinExistence type="predicted"/>
<dbReference type="RefSeq" id="WP_306892092.1">
    <property type="nucleotide sequence ID" value="NZ_JAUSVR010000031.1"/>
</dbReference>
<accession>A0ABU0LXR1</accession>
<dbReference type="Pfam" id="PF07183">
    <property type="entry name" value="DUF1403"/>
    <property type="match status" value="1"/>
</dbReference>
<reference evidence="1 2" key="1">
    <citation type="submission" date="2023-07" db="EMBL/GenBank/DDBJ databases">
        <title>Genomic Encyclopedia of Type Strains, Phase IV (KMG-IV): sequencing the most valuable type-strain genomes for metagenomic binning, comparative biology and taxonomic classification.</title>
        <authorList>
            <person name="Goeker M."/>
        </authorList>
    </citation>
    <scope>NUCLEOTIDE SEQUENCE [LARGE SCALE GENOMIC DNA]</scope>
    <source>
        <strain evidence="1 2">DSM 15561</strain>
    </source>
</reference>
<dbReference type="InterPro" id="IPR009843">
    <property type="entry name" value="DUF1403"/>
</dbReference>
<evidence type="ECO:0000313" key="1">
    <source>
        <dbReference type="EMBL" id="MDQ0513464.1"/>
    </source>
</evidence>
<organism evidence="1 2">
    <name type="scientific">Ancylobacter amanitiformis</name>
    <dbReference type="NCBI Taxonomy" id="217069"/>
    <lineage>
        <taxon>Bacteria</taxon>
        <taxon>Pseudomonadati</taxon>
        <taxon>Pseudomonadota</taxon>
        <taxon>Alphaproteobacteria</taxon>
        <taxon>Hyphomicrobiales</taxon>
        <taxon>Xanthobacteraceae</taxon>
        <taxon>Ancylobacter</taxon>
    </lineage>
</organism>
<dbReference type="Proteomes" id="UP001235094">
    <property type="component" value="Unassembled WGS sequence"/>
</dbReference>